<dbReference type="Gene3D" id="3.40.1400.10">
    <property type="entry name" value="Sugar-phosphate isomerase, RpiB/LacA/LacB"/>
    <property type="match status" value="1"/>
</dbReference>
<feature type="binding site" evidence="4">
    <location>
        <position position="99"/>
    </location>
    <ligand>
        <name>D-ribulose 5-phosphate</name>
        <dbReference type="ChEBI" id="CHEBI:58121"/>
    </ligand>
</feature>
<evidence type="ECO:0000313" key="5">
    <source>
        <dbReference type="EMBL" id="MXO71707.1"/>
    </source>
</evidence>
<dbReference type="InterPro" id="IPR004785">
    <property type="entry name" value="RpiB"/>
</dbReference>
<dbReference type="OrthoDB" id="1778624at2"/>
<keyword evidence="2 5" id="KW-0413">Isomerase</keyword>
<dbReference type="Proteomes" id="UP000466966">
    <property type="component" value="Unassembled WGS sequence"/>
</dbReference>
<dbReference type="InterPro" id="IPR036569">
    <property type="entry name" value="RpiB_LacA_LacB_sf"/>
</dbReference>
<feature type="active site" description="Proton donor" evidence="3">
    <location>
        <position position="98"/>
    </location>
</feature>
<dbReference type="EMBL" id="WTYV01000002">
    <property type="protein sequence ID" value="MXO71707.1"/>
    <property type="molecule type" value="Genomic_DNA"/>
</dbReference>
<evidence type="ECO:0000256" key="4">
    <source>
        <dbReference type="PIRSR" id="PIRSR005384-2"/>
    </source>
</evidence>
<dbReference type="NCBIfam" id="TIGR01120">
    <property type="entry name" value="rpiB"/>
    <property type="match status" value="1"/>
</dbReference>
<feature type="binding site" evidence="4">
    <location>
        <position position="132"/>
    </location>
    <ligand>
        <name>D-ribulose 5-phosphate</name>
        <dbReference type="ChEBI" id="CHEBI:58121"/>
    </ligand>
</feature>
<dbReference type="Pfam" id="PF02502">
    <property type="entry name" value="LacAB_rpiB"/>
    <property type="match status" value="1"/>
</dbReference>
<dbReference type="NCBIfam" id="TIGR00689">
    <property type="entry name" value="rpiB_lacA_lacB"/>
    <property type="match status" value="1"/>
</dbReference>
<dbReference type="GO" id="GO:0005975">
    <property type="term" value="P:carbohydrate metabolic process"/>
    <property type="evidence" value="ECO:0007669"/>
    <property type="project" value="InterPro"/>
</dbReference>
<evidence type="ECO:0000256" key="2">
    <source>
        <dbReference type="ARBA" id="ARBA00023235"/>
    </source>
</evidence>
<dbReference type="InterPro" id="IPR003500">
    <property type="entry name" value="RpiB_LacA_LacB"/>
</dbReference>
<keyword evidence="6" id="KW-1185">Reference proteome</keyword>
<feature type="active site" description="Proton acceptor" evidence="3">
    <location>
        <position position="65"/>
    </location>
</feature>
<dbReference type="GO" id="GO:0004751">
    <property type="term" value="F:ribose-5-phosphate isomerase activity"/>
    <property type="evidence" value="ECO:0007669"/>
    <property type="project" value="UniProtKB-EC"/>
</dbReference>
<comment type="similarity">
    <text evidence="1">Belongs to the LacAB/RpiB family.</text>
</comment>
<gene>
    <name evidence="5" type="primary">rpiB</name>
    <name evidence="5" type="ORF">GRI99_08645</name>
</gene>
<dbReference type="EC" id="5.3.1.6" evidence="5"/>
<dbReference type="PIRSF" id="PIRSF005384">
    <property type="entry name" value="RpiB_LacA_B"/>
    <property type="match status" value="1"/>
</dbReference>
<reference evidence="5 6" key="1">
    <citation type="submission" date="2019-12" db="EMBL/GenBank/DDBJ databases">
        <title>Genomic-based taxomic classification of the family Erythrobacteraceae.</title>
        <authorList>
            <person name="Xu L."/>
        </authorList>
    </citation>
    <scope>NUCLEOTIDE SEQUENCE [LARGE SCALE GENOMIC DNA]</scope>
    <source>
        <strain evidence="5 6">M0322</strain>
    </source>
</reference>
<evidence type="ECO:0000313" key="6">
    <source>
        <dbReference type="Proteomes" id="UP000466966"/>
    </source>
</evidence>
<dbReference type="AlphaFoldDB" id="A0A844Z035"/>
<dbReference type="PANTHER" id="PTHR30345">
    <property type="entry name" value="RIBOSE-5-PHOSPHATE ISOMERASE B"/>
    <property type="match status" value="1"/>
</dbReference>
<organism evidence="5 6">
    <name type="scientific">Alteraurantiacibacter buctensis</name>
    <dbReference type="NCBI Taxonomy" id="1503981"/>
    <lineage>
        <taxon>Bacteria</taxon>
        <taxon>Pseudomonadati</taxon>
        <taxon>Pseudomonadota</taxon>
        <taxon>Alphaproteobacteria</taxon>
        <taxon>Sphingomonadales</taxon>
        <taxon>Erythrobacteraceae</taxon>
        <taxon>Alteraurantiacibacter</taxon>
    </lineage>
</organism>
<accession>A0A844Z035</accession>
<dbReference type="NCBIfam" id="NF004051">
    <property type="entry name" value="PRK05571.1"/>
    <property type="match status" value="1"/>
</dbReference>
<feature type="binding site" evidence="4">
    <location>
        <position position="109"/>
    </location>
    <ligand>
        <name>D-ribulose 5-phosphate</name>
        <dbReference type="ChEBI" id="CHEBI:58121"/>
    </ligand>
</feature>
<name>A0A844Z035_9SPHN</name>
<dbReference type="RefSeq" id="WP_160771595.1">
    <property type="nucleotide sequence ID" value="NZ_WTYV01000002.1"/>
</dbReference>
<sequence length="152" mass="16166">MRIAIASDHAAFALKADLAQALRDWGHDVLDLGPDNADRVDYPDYGYKLAQAIADGSAQRGVVLCGSGIGISIAVNRHPAVRCALVNEPYAAALAREHNDANVIAMGARLIGPDMARTCLETFLAAEFEGGRHAGRVDKLTSPQFPQSQEIA</sequence>
<proteinExistence type="inferred from homology"/>
<comment type="caution">
    <text evidence="5">The sequence shown here is derived from an EMBL/GenBank/DDBJ whole genome shotgun (WGS) entry which is preliminary data.</text>
</comment>
<feature type="binding site" evidence="4">
    <location>
        <position position="136"/>
    </location>
    <ligand>
        <name>D-ribulose 5-phosphate</name>
        <dbReference type="ChEBI" id="CHEBI:58121"/>
    </ligand>
</feature>
<evidence type="ECO:0000256" key="3">
    <source>
        <dbReference type="PIRSR" id="PIRSR005384-1"/>
    </source>
</evidence>
<protein>
    <submittedName>
        <fullName evidence="5">Ribose 5-phosphate isomerase B</fullName>
        <ecNumber evidence="5">5.3.1.6</ecNumber>
    </submittedName>
</protein>
<dbReference type="SUPFAM" id="SSF89623">
    <property type="entry name" value="Ribose/Galactose isomerase RpiB/AlsB"/>
    <property type="match status" value="1"/>
</dbReference>
<evidence type="ECO:0000256" key="1">
    <source>
        <dbReference type="ARBA" id="ARBA00008754"/>
    </source>
</evidence>
<dbReference type="PANTHER" id="PTHR30345:SF0">
    <property type="entry name" value="DNA DAMAGE-REPAIR_TOLERATION PROTEIN DRT102"/>
    <property type="match status" value="1"/>
</dbReference>
<feature type="binding site" evidence="4">
    <location>
        <begin position="8"/>
        <end position="9"/>
    </location>
    <ligand>
        <name>D-ribulose 5-phosphate</name>
        <dbReference type="ChEBI" id="CHEBI:58121"/>
    </ligand>
</feature>
<feature type="binding site" evidence="4">
    <location>
        <begin position="66"/>
        <end position="70"/>
    </location>
    <ligand>
        <name>D-ribulose 5-phosphate</name>
        <dbReference type="ChEBI" id="CHEBI:58121"/>
    </ligand>
</feature>